<sequence>MPALIGPVTIQNLTGGTVNFGDVLNISPKSTSKSFDGAGSANIGIFVATGSAVSGTNVLDTKLIDQPMTGNK</sequence>
<accession>A0A3D8GMD8</accession>
<evidence type="ECO:0000313" key="3">
    <source>
        <dbReference type="Proteomes" id="UP000257144"/>
    </source>
</evidence>
<dbReference type="RefSeq" id="WP_115453305.1">
    <property type="nucleotide sequence ID" value="NZ_QNQT01000009.1"/>
</dbReference>
<dbReference type="AlphaFoldDB" id="A0A3D8GMD8"/>
<gene>
    <name evidence="2" type="ORF">DRW41_17435</name>
</gene>
<dbReference type="Proteomes" id="UP000257144">
    <property type="component" value="Unassembled WGS sequence"/>
</dbReference>
<dbReference type="InterPro" id="IPR019618">
    <property type="entry name" value="Spore_germination_GerPA"/>
</dbReference>
<organism evidence="2 3">
    <name type="scientific">Neobacillus piezotolerans</name>
    <dbReference type="NCBI Taxonomy" id="2259171"/>
    <lineage>
        <taxon>Bacteria</taxon>
        <taxon>Bacillati</taxon>
        <taxon>Bacillota</taxon>
        <taxon>Bacilli</taxon>
        <taxon>Bacillales</taxon>
        <taxon>Bacillaceae</taxon>
        <taxon>Neobacillus</taxon>
    </lineage>
</organism>
<dbReference type="EMBL" id="QNQT01000009">
    <property type="protein sequence ID" value="RDU35521.1"/>
    <property type="molecule type" value="Genomic_DNA"/>
</dbReference>
<comment type="similarity">
    <text evidence="1">Belongs to the GerPA/GerPF family.</text>
</comment>
<dbReference type="Pfam" id="PF10676">
    <property type="entry name" value="gerPA"/>
    <property type="match status" value="1"/>
</dbReference>
<evidence type="ECO:0000256" key="1">
    <source>
        <dbReference type="ARBA" id="ARBA00008103"/>
    </source>
</evidence>
<dbReference type="OrthoDB" id="2382149at2"/>
<keyword evidence="3" id="KW-1185">Reference proteome</keyword>
<evidence type="ECO:0000313" key="2">
    <source>
        <dbReference type="EMBL" id="RDU35521.1"/>
    </source>
</evidence>
<name>A0A3D8GMD8_9BACI</name>
<dbReference type="PANTHER" id="PTHR37808">
    <property type="entry name" value="SPORE GERMINATION PROTEIN-LIKE PROTEIN YDZR-RELATED"/>
    <property type="match status" value="1"/>
</dbReference>
<protein>
    <submittedName>
        <fullName evidence="2">Spore germination protein</fullName>
    </submittedName>
</protein>
<dbReference type="PANTHER" id="PTHR37808:SF1">
    <property type="entry name" value="SPORE GERMINATION PROTEIN-LIKE PROTEIN YDZR"/>
    <property type="match status" value="1"/>
</dbReference>
<comment type="caution">
    <text evidence="2">The sequence shown here is derived from an EMBL/GenBank/DDBJ whole genome shotgun (WGS) entry which is preliminary data.</text>
</comment>
<reference evidence="2 3" key="1">
    <citation type="submission" date="2018-07" db="EMBL/GenBank/DDBJ databases">
        <title>Bacillus sp. YLB-04 draft genome sequence.</title>
        <authorList>
            <person name="Yu L."/>
            <person name="Tang X."/>
        </authorList>
    </citation>
    <scope>NUCLEOTIDE SEQUENCE [LARGE SCALE GENOMIC DNA]</scope>
    <source>
        <strain evidence="2 3">YLB-04</strain>
    </source>
</reference>
<proteinExistence type="inferred from homology"/>